<evidence type="ECO:0000313" key="2">
    <source>
        <dbReference type="EMBL" id="KAJ1700980.1"/>
    </source>
</evidence>
<organism evidence="2 3">
    <name type="scientific">Rhynchospora breviuscula</name>
    <dbReference type="NCBI Taxonomy" id="2022672"/>
    <lineage>
        <taxon>Eukaryota</taxon>
        <taxon>Viridiplantae</taxon>
        <taxon>Streptophyta</taxon>
        <taxon>Embryophyta</taxon>
        <taxon>Tracheophyta</taxon>
        <taxon>Spermatophyta</taxon>
        <taxon>Magnoliopsida</taxon>
        <taxon>Liliopsida</taxon>
        <taxon>Poales</taxon>
        <taxon>Cyperaceae</taxon>
        <taxon>Cyperoideae</taxon>
        <taxon>Rhynchosporeae</taxon>
        <taxon>Rhynchospora</taxon>
    </lineage>
</organism>
<feature type="signal peptide" evidence="1">
    <location>
        <begin position="1"/>
        <end position="25"/>
    </location>
</feature>
<dbReference type="SUPFAM" id="SSF52833">
    <property type="entry name" value="Thioredoxin-like"/>
    <property type="match status" value="1"/>
</dbReference>
<keyword evidence="3" id="KW-1185">Reference proteome</keyword>
<gene>
    <name evidence="2" type="ORF">LUZ63_000759</name>
</gene>
<dbReference type="CDD" id="cd02972">
    <property type="entry name" value="DsbA_family"/>
    <property type="match status" value="1"/>
</dbReference>
<dbReference type="PANTHER" id="PTHR33875">
    <property type="entry name" value="OS09G0542200 PROTEIN"/>
    <property type="match status" value="1"/>
</dbReference>
<keyword evidence="1" id="KW-0732">Signal</keyword>
<dbReference type="EMBL" id="JAMQYH010000001">
    <property type="protein sequence ID" value="KAJ1700980.1"/>
    <property type="molecule type" value="Genomic_DNA"/>
</dbReference>
<evidence type="ECO:0000313" key="3">
    <source>
        <dbReference type="Proteomes" id="UP001151287"/>
    </source>
</evidence>
<dbReference type="AlphaFoldDB" id="A0A9Q0HWY5"/>
<accession>A0A9Q0HWY5</accession>
<reference evidence="2" key="1">
    <citation type="journal article" date="2022" name="Cell">
        <title>Repeat-based holocentromeres influence genome architecture and karyotype evolution.</title>
        <authorList>
            <person name="Hofstatter P.G."/>
            <person name="Thangavel G."/>
            <person name="Lux T."/>
            <person name="Neumann P."/>
            <person name="Vondrak T."/>
            <person name="Novak P."/>
            <person name="Zhang M."/>
            <person name="Costa L."/>
            <person name="Castellani M."/>
            <person name="Scott A."/>
            <person name="Toegelov H."/>
            <person name="Fuchs J."/>
            <person name="Mata-Sucre Y."/>
            <person name="Dias Y."/>
            <person name="Vanzela A.L.L."/>
            <person name="Huettel B."/>
            <person name="Almeida C.C.S."/>
            <person name="Simkova H."/>
            <person name="Souza G."/>
            <person name="Pedrosa-Harand A."/>
            <person name="Macas J."/>
            <person name="Mayer K.F.X."/>
            <person name="Houben A."/>
            <person name="Marques A."/>
        </authorList>
    </citation>
    <scope>NUCLEOTIDE SEQUENCE</scope>
    <source>
        <strain evidence="2">RhyBre1mFocal</strain>
    </source>
</reference>
<dbReference type="Gene3D" id="3.40.30.10">
    <property type="entry name" value="Glutaredoxin"/>
    <property type="match status" value="1"/>
</dbReference>
<comment type="caution">
    <text evidence="2">The sequence shown here is derived from an EMBL/GenBank/DDBJ whole genome shotgun (WGS) entry which is preliminary data.</text>
</comment>
<proteinExistence type="predicted"/>
<name>A0A9Q0HWY5_9POAL</name>
<dbReference type="PANTHER" id="PTHR33875:SF2">
    <property type="entry name" value="ACR183CP"/>
    <property type="match status" value="1"/>
</dbReference>
<protein>
    <recommendedName>
        <fullName evidence="4">Thioredoxin-like fold domain-containing protein</fullName>
    </recommendedName>
</protein>
<sequence>MAKALLIPKILLLLLFSSQLDPSKASSVPSKLDGFAYNGSGPLKDSILIEAFFDPLCPDTRDSWPPLKKVVEQFSPRVSLIVHPFPLPFHNNAYLACKALHIANKLNSSSTYDLLELFFKYQEKYYNGPTASASRTEIQKDMSKLGAFALGNSFLADFENGFQDSSTDAAARISYRYGSSRDVYGAPFFFVNGFLLPGAGSPLSYTQWINILQPLVQNNGGRNPMLSFYL</sequence>
<dbReference type="InterPro" id="IPR036249">
    <property type="entry name" value="Thioredoxin-like_sf"/>
</dbReference>
<evidence type="ECO:0008006" key="4">
    <source>
        <dbReference type="Google" id="ProtNLM"/>
    </source>
</evidence>
<feature type="chain" id="PRO_5040445584" description="Thioredoxin-like fold domain-containing protein" evidence="1">
    <location>
        <begin position="26"/>
        <end position="230"/>
    </location>
</feature>
<dbReference type="OrthoDB" id="37297at2759"/>
<evidence type="ECO:0000256" key="1">
    <source>
        <dbReference type="SAM" id="SignalP"/>
    </source>
</evidence>
<dbReference type="Proteomes" id="UP001151287">
    <property type="component" value="Unassembled WGS sequence"/>
</dbReference>